<dbReference type="PANTHER" id="PTHR47628:SF1">
    <property type="entry name" value="ALIPHATIC AMIDASE EXPRESSION-REGULATING PROTEIN"/>
    <property type="match status" value="1"/>
</dbReference>
<gene>
    <name evidence="1" type="ORF">GTK09_13925</name>
</gene>
<dbReference type="Pfam" id="PF13433">
    <property type="entry name" value="Peripla_BP_5"/>
    <property type="match status" value="1"/>
</dbReference>
<dbReference type="GO" id="GO:0033218">
    <property type="term" value="F:amide binding"/>
    <property type="evidence" value="ECO:0007669"/>
    <property type="project" value="InterPro"/>
</dbReference>
<sequence>MMKASYPIGILFSTTGSYGTVGRTMLNGALMACREVNEDENSGVSLCPVIANPQSELVAYAPEAEKMLQSGIRHVVGCYTSSSRKDVIPLFEKRDAILWYPTHYEGFESSANVVYTGTAPNHHMAPMVDHLVSNFGKRAFCIGSNYIWGWESNRVLREDLAQRGGQVLSERYLAVGDTDVAAIIDAIFETGPDFIFNALIGRSSYAFFRQFRAACEARGIDQVNRFPIASCNLSEPELHEIGEEAVDGHISSSVYFSSIDTPANRAFVETYSAMFPDGPAVSAEAESAYLAIRFLAKALEKAGSDQARAVLNATRGQSIEAPQGRVTIDPETMHSFLTPRIGRSRKDCQFDILVKAACPVRPDPYLVRAAPSLETVSMRPQLRVI</sequence>
<dbReference type="RefSeq" id="WP_163463770.1">
    <property type="nucleotide sequence ID" value="NZ_JAAAMG010000010.1"/>
</dbReference>
<keyword evidence="2" id="KW-1185">Reference proteome</keyword>
<evidence type="ECO:0000313" key="2">
    <source>
        <dbReference type="Proteomes" id="UP000469011"/>
    </source>
</evidence>
<proteinExistence type="predicted"/>
<comment type="caution">
    <text evidence="1">The sequence shown here is derived from an EMBL/GenBank/DDBJ whole genome shotgun (WGS) entry which is preliminary data.</text>
</comment>
<dbReference type="AlphaFoldDB" id="A0A6N9T4L1"/>
<dbReference type="InterPro" id="IPR028082">
    <property type="entry name" value="Peripla_BP_I"/>
</dbReference>
<name>A0A6N9T4L1_9HYPH</name>
<evidence type="ECO:0000313" key="1">
    <source>
        <dbReference type="EMBL" id="NDW05522.1"/>
    </source>
</evidence>
<dbReference type="EMBL" id="JAAAMG010000010">
    <property type="protein sequence ID" value="NDW05522.1"/>
    <property type="molecule type" value="Genomic_DNA"/>
</dbReference>
<dbReference type="SUPFAM" id="SSF53822">
    <property type="entry name" value="Periplasmic binding protein-like I"/>
    <property type="match status" value="1"/>
</dbReference>
<accession>A0A6N9T4L1</accession>
<reference evidence="1 2" key="1">
    <citation type="submission" date="2020-01" db="EMBL/GenBank/DDBJ databases">
        <title>Jiella pacifica sp. nov.</title>
        <authorList>
            <person name="Xue Z."/>
            <person name="Zhu S."/>
            <person name="Chen J."/>
            <person name="Yang J."/>
        </authorList>
    </citation>
    <scope>NUCLEOTIDE SEQUENCE [LARGE SCALE GENOMIC DNA]</scope>
    <source>
        <strain evidence="1 2">40Bstr34</strain>
    </source>
</reference>
<organism evidence="1 2">
    <name type="scientific">Jiella pacifica</name>
    <dbReference type="NCBI Taxonomy" id="2696469"/>
    <lineage>
        <taxon>Bacteria</taxon>
        <taxon>Pseudomonadati</taxon>
        <taxon>Pseudomonadota</taxon>
        <taxon>Alphaproteobacteria</taxon>
        <taxon>Hyphomicrobiales</taxon>
        <taxon>Aurantimonadaceae</taxon>
        <taxon>Jiella</taxon>
    </lineage>
</organism>
<dbReference type="Proteomes" id="UP000469011">
    <property type="component" value="Unassembled WGS sequence"/>
</dbReference>
<dbReference type="PANTHER" id="PTHR47628">
    <property type="match status" value="1"/>
</dbReference>
<protein>
    <submittedName>
        <fullName evidence="1">Transporter substrate-binding protein</fullName>
    </submittedName>
</protein>
<dbReference type="Gene3D" id="3.40.50.2300">
    <property type="match status" value="2"/>
</dbReference>
<dbReference type="CDD" id="cd06357">
    <property type="entry name" value="PBP1_AmiC"/>
    <property type="match status" value="1"/>
</dbReference>
<dbReference type="InterPro" id="IPR039570">
    <property type="entry name" value="AmiC_PBP1"/>
</dbReference>